<keyword evidence="1 2" id="KW-0812">Transmembrane</keyword>
<organism evidence="2 3">
    <name type="scientific">Tetrahymena thermophila (strain SB210)</name>
    <dbReference type="NCBI Taxonomy" id="312017"/>
    <lineage>
        <taxon>Eukaryota</taxon>
        <taxon>Sar</taxon>
        <taxon>Alveolata</taxon>
        <taxon>Ciliophora</taxon>
        <taxon>Intramacronucleata</taxon>
        <taxon>Oligohymenophorea</taxon>
        <taxon>Hymenostomatida</taxon>
        <taxon>Tetrahymenina</taxon>
        <taxon>Tetrahymenidae</taxon>
        <taxon>Tetrahymena</taxon>
    </lineage>
</organism>
<dbReference type="EMBL" id="GG662641">
    <property type="protein sequence ID" value="EWS73532.1"/>
    <property type="molecule type" value="Genomic_DNA"/>
</dbReference>
<protein>
    <submittedName>
        <fullName evidence="2">Transmembrane protein, putative</fullName>
    </submittedName>
</protein>
<evidence type="ECO:0000256" key="1">
    <source>
        <dbReference type="SAM" id="Phobius"/>
    </source>
</evidence>
<keyword evidence="1" id="KW-1133">Transmembrane helix</keyword>
<evidence type="ECO:0000313" key="3">
    <source>
        <dbReference type="Proteomes" id="UP000009168"/>
    </source>
</evidence>
<proteinExistence type="predicted"/>
<dbReference type="KEGG" id="tet:TTHERM_000628349"/>
<dbReference type="GeneID" id="24439896"/>
<feature type="transmembrane region" description="Helical" evidence="1">
    <location>
        <begin position="78"/>
        <end position="103"/>
    </location>
</feature>
<sequence length="133" mass="16335">MIYYNLQLIFTLIEQLQMILNRKQKQYQTSQRSEKVSCNFYLYGYKPNNLNQIYIIINSQLFFLIIIKFLLQKTQKKLQFLVVQISMLLQLLMFIFCFSLTKLKFSKKVFYQIFLSSPFFIHSIIMIRVFFYW</sequence>
<gene>
    <name evidence="2" type="ORF">TTHERM_000628349</name>
</gene>
<feature type="transmembrane region" description="Helical" evidence="1">
    <location>
        <begin position="109"/>
        <end position="131"/>
    </location>
</feature>
<dbReference type="InParanoid" id="W7X857"/>
<keyword evidence="3" id="KW-1185">Reference proteome</keyword>
<name>W7X857_TETTS</name>
<dbReference type="Proteomes" id="UP000009168">
    <property type="component" value="Unassembled WGS sequence"/>
</dbReference>
<accession>W7X857</accession>
<feature type="transmembrane region" description="Helical" evidence="1">
    <location>
        <begin position="53"/>
        <end position="71"/>
    </location>
</feature>
<dbReference type="RefSeq" id="XP_012653922.1">
    <property type="nucleotide sequence ID" value="XM_012798468.1"/>
</dbReference>
<evidence type="ECO:0000313" key="2">
    <source>
        <dbReference type="EMBL" id="EWS73532.1"/>
    </source>
</evidence>
<dbReference type="AlphaFoldDB" id="W7X857"/>
<keyword evidence="1" id="KW-0472">Membrane</keyword>
<reference evidence="3" key="1">
    <citation type="journal article" date="2006" name="PLoS Biol.">
        <title>Macronuclear genome sequence of the ciliate Tetrahymena thermophila, a model eukaryote.</title>
        <authorList>
            <person name="Eisen J.A."/>
            <person name="Coyne R.S."/>
            <person name="Wu M."/>
            <person name="Wu D."/>
            <person name="Thiagarajan M."/>
            <person name="Wortman J.R."/>
            <person name="Badger J.H."/>
            <person name="Ren Q."/>
            <person name="Amedeo P."/>
            <person name="Jones K.M."/>
            <person name="Tallon L.J."/>
            <person name="Delcher A.L."/>
            <person name="Salzberg S.L."/>
            <person name="Silva J.C."/>
            <person name="Haas B.J."/>
            <person name="Majoros W.H."/>
            <person name="Farzad M."/>
            <person name="Carlton J.M."/>
            <person name="Smith R.K. Jr."/>
            <person name="Garg J."/>
            <person name="Pearlman R.E."/>
            <person name="Karrer K.M."/>
            <person name="Sun L."/>
            <person name="Manning G."/>
            <person name="Elde N.C."/>
            <person name="Turkewitz A.P."/>
            <person name="Asai D.J."/>
            <person name="Wilkes D.E."/>
            <person name="Wang Y."/>
            <person name="Cai H."/>
            <person name="Collins K."/>
            <person name="Stewart B.A."/>
            <person name="Lee S.R."/>
            <person name="Wilamowska K."/>
            <person name="Weinberg Z."/>
            <person name="Ruzzo W.L."/>
            <person name="Wloga D."/>
            <person name="Gaertig J."/>
            <person name="Frankel J."/>
            <person name="Tsao C.-C."/>
            <person name="Gorovsky M.A."/>
            <person name="Keeling P.J."/>
            <person name="Waller R.F."/>
            <person name="Patron N.J."/>
            <person name="Cherry J.M."/>
            <person name="Stover N.A."/>
            <person name="Krieger C.J."/>
            <person name="del Toro C."/>
            <person name="Ryder H.F."/>
            <person name="Williamson S.C."/>
            <person name="Barbeau R.A."/>
            <person name="Hamilton E.P."/>
            <person name="Orias E."/>
        </authorList>
    </citation>
    <scope>NUCLEOTIDE SEQUENCE [LARGE SCALE GENOMIC DNA]</scope>
    <source>
        <strain evidence="3">SB210</strain>
    </source>
</reference>